<reference evidence="1" key="1">
    <citation type="submission" date="2014-09" db="EMBL/GenBank/DDBJ databases">
        <authorList>
            <person name="Magalhaes I.L.F."/>
            <person name="Oliveira U."/>
            <person name="Santos F.R."/>
            <person name="Vidigal T.H.D.A."/>
            <person name="Brescovit A.D."/>
            <person name="Santos A.J."/>
        </authorList>
    </citation>
    <scope>NUCLEOTIDE SEQUENCE</scope>
    <source>
        <tissue evidence="1">Shoot tissue taken approximately 20 cm above the soil surface</tissue>
    </source>
</reference>
<organism evidence="1">
    <name type="scientific">Arundo donax</name>
    <name type="common">Giant reed</name>
    <name type="synonym">Donax arundinaceus</name>
    <dbReference type="NCBI Taxonomy" id="35708"/>
    <lineage>
        <taxon>Eukaryota</taxon>
        <taxon>Viridiplantae</taxon>
        <taxon>Streptophyta</taxon>
        <taxon>Embryophyta</taxon>
        <taxon>Tracheophyta</taxon>
        <taxon>Spermatophyta</taxon>
        <taxon>Magnoliopsida</taxon>
        <taxon>Liliopsida</taxon>
        <taxon>Poales</taxon>
        <taxon>Poaceae</taxon>
        <taxon>PACMAD clade</taxon>
        <taxon>Arundinoideae</taxon>
        <taxon>Arundineae</taxon>
        <taxon>Arundo</taxon>
    </lineage>
</organism>
<sequence>MPLLLVHSPLLHPVIQNTDPICDVIVVSVSTEAQPPSKKQNKEPYFVLNNFLSEIYLTKHNIWFVVEMHNLANE</sequence>
<name>A0A0A9DA87_ARUDO</name>
<dbReference type="AlphaFoldDB" id="A0A0A9DA87"/>
<reference evidence="1" key="2">
    <citation type="journal article" date="2015" name="Data Brief">
        <title>Shoot transcriptome of the giant reed, Arundo donax.</title>
        <authorList>
            <person name="Barrero R.A."/>
            <person name="Guerrero F.D."/>
            <person name="Moolhuijzen P."/>
            <person name="Goolsby J.A."/>
            <person name="Tidwell J."/>
            <person name="Bellgard S.E."/>
            <person name="Bellgard M.I."/>
        </authorList>
    </citation>
    <scope>NUCLEOTIDE SEQUENCE</scope>
    <source>
        <tissue evidence="1">Shoot tissue taken approximately 20 cm above the soil surface</tissue>
    </source>
</reference>
<accession>A0A0A9DA87</accession>
<proteinExistence type="predicted"/>
<evidence type="ECO:0000313" key="1">
    <source>
        <dbReference type="EMBL" id="JAD85514.1"/>
    </source>
</evidence>
<dbReference type="EMBL" id="GBRH01212381">
    <property type="protein sequence ID" value="JAD85514.1"/>
    <property type="molecule type" value="Transcribed_RNA"/>
</dbReference>
<protein>
    <submittedName>
        <fullName evidence="1">Uncharacterized protein</fullName>
    </submittedName>
</protein>